<name>A0A1H5J368_9MICC</name>
<evidence type="ECO:0000256" key="6">
    <source>
        <dbReference type="ARBA" id="ARBA00023002"/>
    </source>
</evidence>
<dbReference type="InterPro" id="IPR024706">
    <property type="entry name" value="Peroxiredoxin_AhpC-typ"/>
</dbReference>
<comment type="catalytic activity">
    <reaction evidence="12">
        <text>a hydroperoxide + [thioredoxin]-dithiol = an alcohol + [thioredoxin]-disulfide + H2O</text>
        <dbReference type="Rhea" id="RHEA:62620"/>
        <dbReference type="Rhea" id="RHEA-COMP:10698"/>
        <dbReference type="Rhea" id="RHEA-COMP:10700"/>
        <dbReference type="ChEBI" id="CHEBI:15377"/>
        <dbReference type="ChEBI" id="CHEBI:29950"/>
        <dbReference type="ChEBI" id="CHEBI:30879"/>
        <dbReference type="ChEBI" id="CHEBI:35924"/>
        <dbReference type="ChEBI" id="CHEBI:50058"/>
        <dbReference type="EC" id="1.11.1.24"/>
    </reaction>
</comment>
<evidence type="ECO:0000256" key="7">
    <source>
        <dbReference type="ARBA" id="ARBA00023157"/>
    </source>
</evidence>
<dbReference type="InterPro" id="IPR036249">
    <property type="entry name" value="Thioredoxin-like_sf"/>
</dbReference>
<dbReference type="SUPFAM" id="SSF52833">
    <property type="entry name" value="Thioredoxin-like"/>
    <property type="match status" value="1"/>
</dbReference>
<keyword evidence="6" id="KW-0560">Oxidoreductase</keyword>
<protein>
    <recommendedName>
        <fullName evidence="3">thioredoxin-dependent peroxiredoxin</fullName>
        <ecNumber evidence="3">1.11.1.24</ecNumber>
    </recommendedName>
    <alternativeName>
        <fullName evidence="11">Bacterioferritin comigratory protein</fullName>
    </alternativeName>
    <alternativeName>
        <fullName evidence="9">Thioredoxin peroxidase</fullName>
    </alternativeName>
</protein>
<dbReference type="CDD" id="cd03017">
    <property type="entry name" value="PRX_BCP"/>
    <property type="match status" value="1"/>
</dbReference>
<dbReference type="RefSeq" id="WP_074711181.1">
    <property type="nucleotide sequence ID" value="NZ_FNTV01000001.1"/>
</dbReference>
<keyword evidence="4" id="KW-0575">Peroxidase</keyword>
<dbReference type="EC" id="1.11.1.24" evidence="3"/>
<feature type="active site" description="Cysteine sulfenic acid (-SOH) intermediate; for peroxidase activity" evidence="13">
    <location>
        <position position="44"/>
    </location>
</feature>
<reference evidence="15 16" key="1">
    <citation type="submission" date="2016-10" db="EMBL/GenBank/DDBJ databases">
        <authorList>
            <person name="de Groot N.N."/>
        </authorList>
    </citation>
    <scope>NUCLEOTIDE SEQUENCE [LARGE SCALE GENOMIC DNA]</scope>
    <source>
        <strain evidence="15 16">DSM 22274</strain>
    </source>
</reference>
<organism evidence="15 16">
    <name type="scientific">Arthrobacter alpinus</name>
    <dbReference type="NCBI Taxonomy" id="656366"/>
    <lineage>
        <taxon>Bacteria</taxon>
        <taxon>Bacillati</taxon>
        <taxon>Actinomycetota</taxon>
        <taxon>Actinomycetes</taxon>
        <taxon>Micrococcales</taxon>
        <taxon>Micrococcaceae</taxon>
        <taxon>Arthrobacter</taxon>
    </lineage>
</organism>
<dbReference type="GO" id="GO:0008379">
    <property type="term" value="F:thioredoxin peroxidase activity"/>
    <property type="evidence" value="ECO:0007669"/>
    <property type="project" value="TreeGrafter"/>
</dbReference>
<evidence type="ECO:0000259" key="14">
    <source>
        <dbReference type="PROSITE" id="PS51352"/>
    </source>
</evidence>
<dbReference type="InterPro" id="IPR050924">
    <property type="entry name" value="Peroxiredoxin_BCP/PrxQ"/>
</dbReference>
<dbReference type="GO" id="GO:0005737">
    <property type="term" value="C:cytoplasm"/>
    <property type="evidence" value="ECO:0007669"/>
    <property type="project" value="TreeGrafter"/>
</dbReference>
<dbReference type="InterPro" id="IPR013766">
    <property type="entry name" value="Thioredoxin_domain"/>
</dbReference>
<sequence length="152" mass="16380">MKLDEKVPDFALPDQHGTLRTLAELTANGPLVIFFYPRAGSGGCTTEACHFRDLQAEFAAAGASIVGISTDAEDVQLQFATKNSLTYPLLSDRNGAVADLFRVRRRLLAKSLPIKRSTFIVDSQGILRFAVSSETNMVLHADQALAALATLA</sequence>
<gene>
    <name evidence="15" type="ORF">SAMN04489740_1485</name>
</gene>
<evidence type="ECO:0000256" key="8">
    <source>
        <dbReference type="ARBA" id="ARBA00023284"/>
    </source>
</evidence>
<keyword evidence="7" id="KW-1015">Disulfide bond</keyword>
<keyword evidence="8" id="KW-0676">Redox-active center</keyword>
<dbReference type="EMBL" id="FNTV01000001">
    <property type="protein sequence ID" value="SEE46727.1"/>
    <property type="molecule type" value="Genomic_DNA"/>
</dbReference>
<evidence type="ECO:0000256" key="3">
    <source>
        <dbReference type="ARBA" id="ARBA00013017"/>
    </source>
</evidence>
<evidence type="ECO:0000256" key="2">
    <source>
        <dbReference type="ARBA" id="ARBA00011245"/>
    </source>
</evidence>
<dbReference type="GO" id="GO:0045454">
    <property type="term" value="P:cell redox homeostasis"/>
    <property type="evidence" value="ECO:0007669"/>
    <property type="project" value="TreeGrafter"/>
</dbReference>
<evidence type="ECO:0000256" key="9">
    <source>
        <dbReference type="ARBA" id="ARBA00032824"/>
    </source>
</evidence>
<accession>A0A1H5J368</accession>
<dbReference type="PANTHER" id="PTHR42801:SF8">
    <property type="entry name" value="PEROXIREDOXIN RV1608C-RELATED"/>
    <property type="match status" value="1"/>
</dbReference>
<comment type="function">
    <text evidence="1">Thiol-specific peroxidase that catalyzes the reduction of hydrogen peroxide and organic hydroperoxides to water and alcohols, respectively. Plays a role in cell protection against oxidative stress by detoxifying peroxides and as sensor of hydrogen peroxide-mediated signaling events.</text>
</comment>
<dbReference type="GO" id="GO:0034599">
    <property type="term" value="P:cellular response to oxidative stress"/>
    <property type="evidence" value="ECO:0007669"/>
    <property type="project" value="TreeGrafter"/>
</dbReference>
<proteinExistence type="inferred from homology"/>
<evidence type="ECO:0000256" key="11">
    <source>
        <dbReference type="ARBA" id="ARBA00041373"/>
    </source>
</evidence>
<dbReference type="PROSITE" id="PS51352">
    <property type="entry name" value="THIOREDOXIN_2"/>
    <property type="match status" value="1"/>
</dbReference>
<dbReference type="InterPro" id="IPR000866">
    <property type="entry name" value="AhpC/TSA"/>
</dbReference>
<comment type="subunit">
    <text evidence="2">Monomer.</text>
</comment>
<evidence type="ECO:0000313" key="15">
    <source>
        <dbReference type="EMBL" id="SEE46727.1"/>
    </source>
</evidence>
<evidence type="ECO:0000256" key="4">
    <source>
        <dbReference type="ARBA" id="ARBA00022559"/>
    </source>
</evidence>
<evidence type="ECO:0000256" key="1">
    <source>
        <dbReference type="ARBA" id="ARBA00003330"/>
    </source>
</evidence>
<dbReference type="PIRSF" id="PIRSF000239">
    <property type="entry name" value="AHPC"/>
    <property type="match status" value="1"/>
</dbReference>
<dbReference type="Pfam" id="PF00578">
    <property type="entry name" value="AhpC-TSA"/>
    <property type="match status" value="1"/>
</dbReference>
<comment type="similarity">
    <text evidence="10">Belongs to the peroxiredoxin family. BCP/PrxQ subfamily.</text>
</comment>
<keyword evidence="5" id="KW-0049">Antioxidant</keyword>
<dbReference type="Proteomes" id="UP000182725">
    <property type="component" value="Unassembled WGS sequence"/>
</dbReference>
<evidence type="ECO:0000256" key="5">
    <source>
        <dbReference type="ARBA" id="ARBA00022862"/>
    </source>
</evidence>
<evidence type="ECO:0000256" key="13">
    <source>
        <dbReference type="PIRSR" id="PIRSR000239-1"/>
    </source>
</evidence>
<evidence type="ECO:0000256" key="12">
    <source>
        <dbReference type="ARBA" id="ARBA00049091"/>
    </source>
</evidence>
<evidence type="ECO:0000256" key="10">
    <source>
        <dbReference type="ARBA" id="ARBA00038489"/>
    </source>
</evidence>
<dbReference type="Gene3D" id="3.40.30.10">
    <property type="entry name" value="Glutaredoxin"/>
    <property type="match status" value="1"/>
</dbReference>
<dbReference type="AlphaFoldDB" id="A0A1H5J368"/>
<evidence type="ECO:0000313" key="16">
    <source>
        <dbReference type="Proteomes" id="UP000182725"/>
    </source>
</evidence>
<dbReference type="PANTHER" id="PTHR42801">
    <property type="entry name" value="THIOREDOXIN-DEPENDENT PEROXIDE REDUCTASE"/>
    <property type="match status" value="1"/>
</dbReference>
<feature type="domain" description="Thioredoxin" evidence="14">
    <location>
        <begin position="1"/>
        <end position="152"/>
    </location>
</feature>